<name>A0A1S0TN34_LOALO</name>
<dbReference type="EMBL" id="JH712291">
    <property type="protein sequence ID" value="EFO17052.1"/>
    <property type="molecule type" value="Genomic_DNA"/>
</dbReference>
<protein>
    <submittedName>
        <fullName evidence="1">Uncharacterized protein</fullName>
    </submittedName>
</protein>
<accession>A0A1S0TN34</accession>
<sequence>MIAADGRAVWNGHRSTKLDHCITTNIFCGKAFFSIQHSTEINGVRAPMILSMVPILTHVVFPQCLTETILTIKLRLKDAAISFHSLCITQAICGVDNRFLLRILSTIF</sequence>
<dbReference type="InParanoid" id="A0A1S0TN34"/>
<gene>
    <name evidence="1" type="ORF">LOAG_11451</name>
</gene>
<dbReference type="KEGG" id="loa:LOAG_11451"/>
<organism evidence="1">
    <name type="scientific">Loa loa</name>
    <name type="common">Eye worm</name>
    <name type="synonym">Filaria loa</name>
    <dbReference type="NCBI Taxonomy" id="7209"/>
    <lineage>
        <taxon>Eukaryota</taxon>
        <taxon>Metazoa</taxon>
        <taxon>Ecdysozoa</taxon>
        <taxon>Nematoda</taxon>
        <taxon>Chromadorea</taxon>
        <taxon>Rhabditida</taxon>
        <taxon>Spirurina</taxon>
        <taxon>Spiruromorpha</taxon>
        <taxon>Filarioidea</taxon>
        <taxon>Onchocercidae</taxon>
        <taxon>Loa</taxon>
    </lineage>
</organism>
<proteinExistence type="predicted"/>
<dbReference type="AlphaFoldDB" id="A0A1S0TN34"/>
<reference evidence="1" key="1">
    <citation type="submission" date="2012-04" db="EMBL/GenBank/DDBJ databases">
        <title>The Genome Sequence of Loa loa.</title>
        <authorList>
            <consortium name="The Broad Institute Genome Sequencing Platform"/>
            <consortium name="Broad Institute Genome Sequencing Center for Infectious Disease"/>
            <person name="Nutman T.B."/>
            <person name="Fink D.L."/>
            <person name="Russ C."/>
            <person name="Young S."/>
            <person name="Zeng Q."/>
            <person name="Gargeya S."/>
            <person name="Alvarado L."/>
            <person name="Berlin A."/>
            <person name="Chapman S.B."/>
            <person name="Chen Z."/>
            <person name="Freedman E."/>
            <person name="Gellesch M."/>
            <person name="Goldberg J."/>
            <person name="Griggs A."/>
            <person name="Gujja S."/>
            <person name="Heilman E.R."/>
            <person name="Heiman D."/>
            <person name="Howarth C."/>
            <person name="Mehta T."/>
            <person name="Neiman D."/>
            <person name="Pearson M."/>
            <person name="Roberts A."/>
            <person name="Saif S."/>
            <person name="Shea T."/>
            <person name="Shenoy N."/>
            <person name="Sisk P."/>
            <person name="Stolte C."/>
            <person name="Sykes S."/>
            <person name="White J."/>
            <person name="Yandava C."/>
            <person name="Haas B."/>
            <person name="Henn M.R."/>
            <person name="Nusbaum C."/>
            <person name="Birren B."/>
        </authorList>
    </citation>
    <scope>NUCLEOTIDE SEQUENCE [LARGE SCALE GENOMIC DNA]</scope>
</reference>
<dbReference type="RefSeq" id="XP_003147018.1">
    <property type="nucleotide sequence ID" value="XM_003146970.1"/>
</dbReference>
<evidence type="ECO:0000313" key="1">
    <source>
        <dbReference type="EMBL" id="EFO17052.1"/>
    </source>
</evidence>
<dbReference type="GeneID" id="9948907"/>
<dbReference type="CTD" id="9948907"/>